<evidence type="ECO:0000313" key="1">
    <source>
        <dbReference type="EMBL" id="CAG8501433.1"/>
    </source>
</evidence>
<dbReference type="EMBL" id="CAJVPV010001565">
    <property type="protein sequence ID" value="CAG8501433.1"/>
    <property type="molecule type" value="Genomic_DNA"/>
</dbReference>
<organism evidence="1 2">
    <name type="scientific">Acaulospora morrowiae</name>
    <dbReference type="NCBI Taxonomy" id="94023"/>
    <lineage>
        <taxon>Eukaryota</taxon>
        <taxon>Fungi</taxon>
        <taxon>Fungi incertae sedis</taxon>
        <taxon>Mucoromycota</taxon>
        <taxon>Glomeromycotina</taxon>
        <taxon>Glomeromycetes</taxon>
        <taxon>Diversisporales</taxon>
        <taxon>Acaulosporaceae</taxon>
        <taxon>Acaulospora</taxon>
    </lineage>
</organism>
<comment type="caution">
    <text evidence="1">The sequence shown here is derived from an EMBL/GenBank/DDBJ whole genome shotgun (WGS) entry which is preliminary data.</text>
</comment>
<evidence type="ECO:0000313" key="2">
    <source>
        <dbReference type="Proteomes" id="UP000789342"/>
    </source>
</evidence>
<proteinExistence type="predicted"/>
<reference evidence="1" key="1">
    <citation type="submission" date="2021-06" db="EMBL/GenBank/DDBJ databases">
        <authorList>
            <person name="Kallberg Y."/>
            <person name="Tangrot J."/>
            <person name="Rosling A."/>
        </authorList>
    </citation>
    <scope>NUCLEOTIDE SEQUENCE</scope>
    <source>
        <strain evidence="1">CL551</strain>
    </source>
</reference>
<sequence length="40" mass="4783">MCRYTLITQFDWLNSYDLIRSHMTGGYTDTLCNLSRLKHD</sequence>
<accession>A0A9N9F1A6</accession>
<gene>
    <name evidence="1" type="ORF">AMORRO_LOCUS3271</name>
</gene>
<name>A0A9N9F1A6_9GLOM</name>
<dbReference type="Proteomes" id="UP000789342">
    <property type="component" value="Unassembled WGS sequence"/>
</dbReference>
<dbReference type="AlphaFoldDB" id="A0A9N9F1A6"/>
<protein>
    <submittedName>
        <fullName evidence="1">14820_t:CDS:1</fullName>
    </submittedName>
</protein>
<keyword evidence="2" id="KW-1185">Reference proteome</keyword>